<dbReference type="KEGG" id="ceu:A7L45_15370"/>
<accession>A0A1J0GJA7</accession>
<evidence type="ECO:0000313" key="1">
    <source>
        <dbReference type="EMBL" id="APC41359.1"/>
    </source>
</evidence>
<protein>
    <submittedName>
        <fullName evidence="1">Uncharacterized protein</fullName>
    </submittedName>
</protein>
<evidence type="ECO:0000313" key="2">
    <source>
        <dbReference type="Proteomes" id="UP000182569"/>
    </source>
</evidence>
<dbReference type="OrthoDB" id="5751230at2"/>
<name>A0A1J0GJA7_9CLOT</name>
<gene>
    <name evidence="1" type="ORF">A7L45_15370</name>
</gene>
<dbReference type="RefSeq" id="WP_071613655.1">
    <property type="nucleotide sequence ID" value="NZ_CP015756.1"/>
</dbReference>
<sequence>MFKFDKFLGDGAHDNNPTYDLLDAWNITAIIPLNKKGLGKFKYEPPIKVDDDGIPICMDEIPIIYDYHDKGIATELSGDALF</sequence>
<keyword evidence="2" id="KW-1185">Reference proteome</keyword>
<dbReference type="Proteomes" id="UP000182569">
    <property type="component" value="Chromosome"/>
</dbReference>
<proteinExistence type="predicted"/>
<reference evidence="2" key="1">
    <citation type="journal article" date="2016" name="Front. Microbiol.">
        <title>Complete Genome Sequence of Clostridium estertheticum DSM 8809, a Microbe Identified in Spoiled Vacuum Packed Beef.</title>
        <authorList>
            <person name="Yu Z."/>
            <person name="Gunn L."/>
            <person name="Brennan E."/>
            <person name="Reid R."/>
            <person name="Wall P.G."/>
            <person name="Gaora O.P."/>
            <person name="Hurley D."/>
            <person name="Bolton D."/>
            <person name="Fanning S."/>
        </authorList>
    </citation>
    <scope>NUCLEOTIDE SEQUENCE [LARGE SCALE GENOMIC DNA]</scope>
    <source>
        <strain evidence="2">DSM 8809</strain>
    </source>
</reference>
<dbReference type="EMBL" id="CP015756">
    <property type="protein sequence ID" value="APC41359.1"/>
    <property type="molecule type" value="Genomic_DNA"/>
</dbReference>
<organism evidence="1 2">
    <name type="scientific">Clostridium estertheticum subsp. estertheticum</name>
    <dbReference type="NCBI Taxonomy" id="1552"/>
    <lineage>
        <taxon>Bacteria</taxon>
        <taxon>Bacillati</taxon>
        <taxon>Bacillota</taxon>
        <taxon>Clostridia</taxon>
        <taxon>Eubacteriales</taxon>
        <taxon>Clostridiaceae</taxon>
        <taxon>Clostridium</taxon>
    </lineage>
</organism>
<dbReference type="AlphaFoldDB" id="A0A1J0GJA7"/>